<name>A0AC60W7T6_9ARCH</name>
<comment type="caution">
    <text evidence="1">The sequence shown here is derived from an EMBL/GenBank/DDBJ whole genome shotgun (WGS) entry which is preliminary data.</text>
</comment>
<gene>
    <name evidence="1" type="ORF">H2B01_03465</name>
</gene>
<accession>A0AC60W7T6</accession>
<dbReference type="Proteomes" id="UP000591542">
    <property type="component" value="Unassembled WGS sequence"/>
</dbReference>
<proteinExistence type="predicted"/>
<evidence type="ECO:0000313" key="2">
    <source>
        <dbReference type="Proteomes" id="UP000591542"/>
    </source>
</evidence>
<sequence>MVRKYFVLLIGLTFLLPAAFGEVSIQNDQQYIGDDGAFHVVGEIQNDLNLPLNQVSVFVTLYDENQKVIVTKETQSLVNTIMPEMKGPFDFIFTNLNADEIKSYSLDFDYSISDPKGQVIGIISSELNRDNFNNIIISGTVENNGENTANTVAVIATLYDKEGNVAAVSRVHPEPDYLSSEDDVFFVVSMPDKNQISEVTHYTVVAESEEYAAVPEFPIGSIGLLVGSVSAYIGITRYSGRVITNLISATNPK</sequence>
<evidence type="ECO:0000313" key="1">
    <source>
        <dbReference type="EMBL" id="MBA4463229.1"/>
    </source>
</evidence>
<dbReference type="EMBL" id="JACEMX010000079">
    <property type="protein sequence ID" value="MBA4463229.1"/>
    <property type="molecule type" value="Genomic_DNA"/>
</dbReference>
<protein>
    <submittedName>
        <fullName evidence="1">DUF3426 domain-containing protein</fullName>
    </submittedName>
</protein>
<organism evidence="1 2">
    <name type="scientific">Candidatus Nitrosomaritimum aestuariumsis</name>
    <dbReference type="NCBI Taxonomy" id="3342354"/>
    <lineage>
        <taxon>Archaea</taxon>
        <taxon>Nitrososphaerota</taxon>
        <taxon>Nitrososphaeria</taxon>
        <taxon>Nitrosopumilales</taxon>
        <taxon>Nitrosopumilaceae</taxon>
        <taxon>Candidatus Nitrosomaritimum</taxon>
    </lineage>
</organism>
<reference evidence="1 2" key="1">
    <citation type="journal article" date="2020" name="Appl. Environ. Microbiol.">
        <title>Genomic Characteristics of a Novel Species of Ammonia-Oxidizing Archaea from the Jiulong River Estuary.</title>
        <authorList>
            <person name="Zou D."/>
            <person name="Wan R."/>
            <person name="Han L."/>
            <person name="Xu M.N."/>
            <person name="Liu Y."/>
            <person name="Liu H."/>
            <person name="Kao S.J."/>
            <person name="Li M."/>
        </authorList>
    </citation>
    <scope>NUCLEOTIDE SEQUENCE [LARGE SCALE GENOMIC DNA]</scope>
    <source>
        <strain evidence="1">S2bin1</strain>
    </source>
</reference>